<dbReference type="GeneID" id="78773029"/>
<accession>A0A6A5HL94</accession>
<evidence type="ECO:0000313" key="2">
    <source>
        <dbReference type="EMBL" id="KAF1768299.1"/>
    </source>
</evidence>
<dbReference type="AlphaFoldDB" id="A0A6A5HL94"/>
<protein>
    <submittedName>
        <fullName evidence="2">Uncharacterized protein</fullName>
    </submittedName>
</protein>
<evidence type="ECO:0000256" key="1">
    <source>
        <dbReference type="SAM" id="MobiDB-lite"/>
    </source>
</evidence>
<proteinExistence type="predicted"/>
<feature type="region of interest" description="Disordered" evidence="1">
    <location>
        <begin position="96"/>
        <end position="138"/>
    </location>
</feature>
<dbReference type="EMBL" id="WUAV01000001">
    <property type="protein sequence ID" value="KAF1768299.1"/>
    <property type="molecule type" value="Genomic_DNA"/>
</dbReference>
<dbReference type="RefSeq" id="XP_053590918.1">
    <property type="nucleotide sequence ID" value="XM_053722273.1"/>
</dbReference>
<dbReference type="Proteomes" id="UP000483820">
    <property type="component" value="Chromosome I"/>
</dbReference>
<name>A0A6A5HL94_CAERE</name>
<organism evidence="2 3">
    <name type="scientific">Caenorhabditis remanei</name>
    <name type="common">Caenorhabditis vulgaris</name>
    <dbReference type="NCBI Taxonomy" id="31234"/>
    <lineage>
        <taxon>Eukaryota</taxon>
        <taxon>Metazoa</taxon>
        <taxon>Ecdysozoa</taxon>
        <taxon>Nematoda</taxon>
        <taxon>Chromadorea</taxon>
        <taxon>Rhabditida</taxon>
        <taxon>Rhabditina</taxon>
        <taxon>Rhabditomorpha</taxon>
        <taxon>Rhabditoidea</taxon>
        <taxon>Rhabditidae</taxon>
        <taxon>Peloderinae</taxon>
        <taxon>Caenorhabditis</taxon>
    </lineage>
</organism>
<gene>
    <name evidence="2" type="ORF">GCK72_000111</name>
</gene>
<dbReference type="CTD" id="78773029"/>
<comment type="caution">
    <text evidence="2">The sequence shown here is derived from an EMBL/GenBank/DDBJ whole genome shotgun (WGS) entry which is preliminary data.</text>
</comment>
<reference evidence="2 3" key="1">
    <citation type="submission" date="2019-12" db="EMBL/GenBank/DDBJ databases">
        <title>Chromosome-level assembly of the Caenorhabditis remanei genome.</title>
        <authorList>
            <person name="Teterina A.A."/>
            <person name="Willis J.H."/>
            <person name="Phillips P.C."/>
        </authorList>
    </citation>
    <scope>NUCLEOTIDE SEQUENCE [LARGE SCALE GENOMIC DNA]</scope>
    <source>
        <strain evidence="2 3">PX506</strain>
        <tissue evidence="2">Whole organism</tissue>
    </source>
</reference>
<evidence type="ECO:0000313" key="3">
    <source>
        <dbReference type="Proteomes" id="UP000483820"/>
    </source>
</evidence>
<dbReference type="KEGG" id="crq:GCK72_000111"/>
<sequence length="349" mass="40916">MPRVRFVLEQEGSEMNHMPTVAELNSSAVILRQRLITDVRHILQSQDHTNLVQSVVDRGTSPINFDTHRQHRGTSPLTVNHVVGLLETIQHNVPEERPYTTLTLRESRKRPRQQQENGEGSSSSNVAPRPQHEIDDERNNLLNNDVFIKIEIPDEYLMAKGRIEHFKMELSSNFGAVKRLSELLFEYKKDYDQMPIPALNVKVDDHIDNLEREWERELREANQAKHDLDVTNFNRLREVELEYHVVDLMHRYGKPRSEIPLPTDYSHMDVHFADLERRLRASAEREIRRNDEMAMAQRAERTRRNVQTLVEFEVALAPSMSARKVRRLRRQMLRDATAPRPSTSTMNRE</sequence>
<feature type="compositionally biased region" description="Low complexity" evidence="1">
    <location>
        <begin position="114"/>
        <end position="125"/>
    </location>
</feature>